<dbReference type="AlphaFoldDB" id="A0A0E9TYV1"/>
<sequence length="29" mass="3317">MLQKYPELHPFGRNVVETTLPTANTTETQ</sequence>
<dbReference type="EMBL" id="GBXM01050684">
    <property type="protein sequence ID" value="JAH57893.1"/>
    <property type="molecule type" value="Transcribed_RNA"/>
</dbReference>
<reference evidence="1" key="2">
    <citation type="journal article" date="2015" name="Fish Shellfish Immunol.">
        <title>Early steps in the European eel (Anguilla anguilla)-Vibrio vulnificus interaction in the gills: Role of the RtxA13 toxin.</title>
        <authorList>
            <person name="Callol A."/>
            <person name="Pajuelo D."/>
            <person name="Ebbesson L."/>
            <person name="Teles M."/>
            <person name="MacKenzie S."/>
            <person name="Amaro C."/>
        </authorList>
    </citation>
    <scope>NUCLEOTIDE SEQUENCE</scope>
</reference>
<organism evidence="1">
    <name type="scientific">Anguilla anguilla</name>
    <name type="common">European freshwater eel</name>
    <name type="synonym">Muraena anguilla</name>
    <dbReference type="NCBI Taxonomy" id="7936"/>
    <lineage>
        <taxon>Eukaryota</taxon>
        <taxon>Metazoa</taxon>
        <taxon>Chordata</taxon>
        <taxon>Craniata</taxon>
        <taxon>Vertebrata</taxon>
        <taxon>Euteleostomi</taxon>
        <taxon>Actinopterygii</taxon>
        <taxon>Neopterygii</taxon>
        <taxon>Teleostei</taxon>
        <taxon>Anguilliformes</taxon>
        <taxon>Anguillidae</taxon>
        <taxon>Anguilla</taxon>
    </lineage>
</organism>
<name>A0A0E9TYV1_ANGAN</name>
<proteinExistence type="predicted"/>
<evidence type="ECO:0000313" key="1">
    <source>
        <dbReference type="EMBL" id="JAH57893.1"/>
    </source>
</evidence>
<accession>A0A0E9TYV1</accession>
<protein>
    <submittedName>
        <fullName evidence="1">Uncharacterized protein</fullName>
    </submittedName>
</protein>
<reference evidence="1" key="1">
    <citation type="submission" date="2014-11" db="EMBL/GenBank/DDBJ databases">
        <authorList>
            <person name="Amaro Gonzalez C."/>
        </authorList>
    </citation>
    <scope>NUCLEOTIDE SEQUENCE</scope>
</reference>